<dbReference type="AlphaFoldDB" id="A0AAV4Y9V3"/>
<evidence type="ECO:0000313" key="1">
    <source>
        <dbReference type="EMBL" id="GIZ02947.1"/>
    </source>
</evidence>
<dbReference type="EMBL" id="BPLR01018882">
    <property type="protein sequence ID" value="GIZ02947.1"/>
    <property type="molecule type" value="Genomic_DNA"/>
</dbReference>
<keyword evidence="2" id="KW-1185">Reference proteome</keyword>
<protein>
    <submittedName>
        <fullName evidence="1">Uncharacterized protein</fullName>
    </submittedName>
</protein>
<proteinExistence type="predicted"/>
<dbReference type="Proteomes" id="UP001054945">
    <property type="component" value="Unassembled WGS sequence"/>
</dbReference>
<comment type="caution">
    <text evidence="1">The sequence shown here is derived from an EMBL/GenBank/DDBJ whole genome shotgun (WGS) entry which is preliminary data.</text>
</comment>
<sequence length="64" mass="7151">THSEILPLFVSPNHFAFTLGDTQKGNDFLIHSITFPLTKGTSRTLSPEYLLLTTVAPLPTYHPR</sequence>
<feature type="non-terminal residue" evidence="1">
    <location>
        <position position="1"/>
    </location>
</feature>
<accession>A0AAV4Y9V3</accession>
<reference evidence="1 2" key="1">
    <citation type="submission" date="2021-06" db="EMBL/GenBank/DDBJ databases">
        <title>Caerostris extrusa draft genome.</title>
        <authorList>
            <person name="Kono N."/>
            <person name="Arakawa K."/>
        </authorList>
    </citation>
    <scope>NUCLEOTIDE SEQUENCE [LARGE SCALE GENOMIC DNA]</scope>
</reference>
<organism evidence="1 2">
    <name type="scientific">Caerostris extrusa</name>
    <name type="common">Bark spider</name>
    <name type="synonym">Caerostris bankana</name>
    <dbReference type="NCBI Taxonomy" id="172846"/>
    <lineage>
        <taxon>Eukaryota</taxon>
        <taxon>Metazoa</taxon>
        <taxon>Ecdysozoa</taxon>
        <taxon>Arthropoda</taxon>
        <taxon>Chelicerata</taxon>
        <taxon>Arachnida</taxon>
        <taxon>Araneae</taxon>
        <taxon>Araneomorphae</taxon>
        <taxon>Entelegynae</taxon>
        <taxon>Araneoidea</taxon>
        <taxon>Araneidae</taxon>
        <taxon>Caerostris</taxon>
    </lineage>
</organism>
<gene>
    <name evidence="1" type="ORF">CEXT_196811</name>
</gene>
<name>A0AAV4Y9V3_CAEEX</name>
<evidence type="ECO:0000313" key="2">
    <source>
        <dbReference type="Proteomes" id="UP001054945"/>
    </source>
</evidence>